<dbReference type="AlphaFoldDB" id="A0A7L5BKD9"/>
<gene>
    <name evidence="1" type="ORF">G3A56_15965</name>
</gene>
<proteinExistence type="predicted"/>
<keyword evidence="2" id="KW-1185">Reference proteome</keyword>
<dbReference type="EMBL" id="CP048632">
    <property type="protein sequence ID" value="QIB39312.1"/>
    <property type="molecule type" value="Genomic_DNA"/>
</dbReference>
<protein>
    <submittedName>
        <fullName evidence="1">Uncharacterized protein</fullName>
    </submittedName>
</protein>
<name>A0A7L5BKD9_9HYPH</name>
<dbReference type="KEGG" id="roy:G3A56_15965"/>
<sequence length="83" mass="9491">MSEAFTTNELVDEFKKCLTDMSYARAGWDYSMPPHQRAAERDLEQKAKARARAIWSENPASHDDLRAAFKQTQPLVTMSEIEA</sequence>
<dbReference type="RefSeq" id="WP_156393972.1">
    <property type="nucleotide sequence ID" value="NZ_CP048632.1"/>
</dbReference>
<accession>A0A7L5BKD9</accession>
<evidence type="ECO:0000313" key="1">
    <source>
        <dbReference type="EMBL" id="QIB39312.1"/>
    </source>
</evidence>
<evidence type="ECO:0000313" key="2">
    <source>
        <dbReference type="Proteomes" id="UP000464865"/>
    </source>
</evidence>
<dbReference type="Proteomes" id="UP000464865">
    <property type="component" value="Chromosome M15-11"/>
</dbReference>
<organism evidence="1 2">
    <name type="scientific">Rhizobium oryzihabitans</name>
    <dbReference type="NCBI Taxonomy" id="2267833"/>
    <lineage>
        <taxon>Bacteria</taxon>
        <taxon>Pseudomonadati</taxon>
        <taxon>Pseudomonadota</taxon>
        <taxon>Alphaproteobacteria</taxon>
        <taxon>Hyphomicrobiales</taxon>
        <taxon>Rhizobiaceae</taxon>
        <taxon>Rhizobium/Agrobacterium group</taxon>
        <taxon>Rhizobium</taxon>
    </lineage>
</organism>
<reference evidence="1 2" key="1">
    <citation type="submission" date="2020-02" db="EMBL/GenBank/DDBJ databases">
        <title>Plant-Promoting Endophytic Bacterium Rhizobium oryzihabitans sp. nov., Isolated from the Root of Rice.</title>
        <authorList>
            <person name="zhao J."/>
            <person name="Zhang G."/>
        </authorList>
    </citation>
    <scope>NUCLEOTIDE SEQUENCE [LARGE SCALE GENOMIC DNA]</scope>
    <source>
        <strain evidence="1 2">M15</strain>
    </source>
</reference>